<dbReference type="InterPro" id="IPR036725">
    <property type="entry name" value="ColE3_ribonuclease_sf"/>
</dbReference>
<dbReference type="InterPro" id="IPR009105">
    <property type="entry name" value="Colicin_E3_ribonuclease"/>
</dbReference>
<evidence type="ECO:0000259" key="1">
    <source>
        <dbReference type="Pfam" id="PF09000"/>
    </source>
</evidence>
<accession>A0A2W2DHT4</accession>
<organism evidence="2 3">
    <name type="scientific">Micromonospora endophytica</name>
    <dbReference type="NCBI Taxonomy" id="515350"/>
    <lineage>
        <taxon>Bacteria</taxon>
        <taxon>Bacillati</taxon>
        <taxon>Actinomycetota</taxon>
        <taxon>Actinomycetes</taxon>
        <taxon>Micromonosporales</taxon>
        <taxon>Micromonosporaceae</taxon>
        <taxon>Micromonospora</taxon>
    </lineage>
</organism>
<dbReference type="Gene3D" id="3.10.380.10">
    <property type="entry name" value="Colicin E3-like ribonuclease domain"/>
    <property type="match status" value="1"/>
</dbReference>
<keyword evidence="3" id="KW-1185">Reference proteome</keyword>
<feature type="domain" description="Colicin E3-like ribonuclease" evidence="1">
    <location>
        <begin position="58"/>
        <end position="107"/>
    </location>
</feature>
<sequence length="109" mass="12420">MTVSVCNEGFISLKFGVRQRVSLPLRLHRSHTDLTYTPLPRPCIVDDLEHLGARNGVRRWRDGAGRIYTYDGQHCELEVFNSRGRHIGVADVYTGEFIKPAVRGRKIDV</sequence>
<evidence type="ECO:0000313" key="3">
    <source>
        <dbReference type="Proteomes" id="UP000248627"/>
    </source>
</evidence>
<protein>
    <recommendedName>
        <fullName evidence="1">Colicin E3-like ribonuclease domain-containing protein</fullName>
    </recommendedName>
</protein>
<dbReference type="AlphaFoldDB" id="A0A2W2DHT4"/>
<proteinExistence type="predicted"/>
<dbReference type="GO" id="GO:0003723">
    <property type="term" value="F:RNA binding"/>
    <property type="evidence" value="ECO:0007669"/>
    <property type="project" value="InterPro"/>
</dbReference>
<dbReference type="Pfam" id="PF09000">
    <property type="entry name" value="Cytotoxic"/>
    <property type="match status" value="1"/>
</dbReference>
<name>A0A2W2DHT4_9ACTN</name>
<dbReference type="RefSeq" id="WP_111241627.1">
    <property type="nucleotide sequence ID" value="NZ_POTX01000010.1"/>
</dbReference>
<comment type="caution">
    <text evidence="2">The sequence shown here is derived from an EMBL/GenBank/DDBJ whole genome shotgun (WGS) entry which is preliminary data.</text>
</comment>
<dbReference type="GO" id="GO:0016788">
    <property type="term" value="F:hydrolase activity, acting on ester bonds"/>
    <property type="evidence" value="ECO:0007669"/>
    <property type="project" value="InterPro"/>
</dbReference>
<evidence type="ECO:0000313" key="2">
    <source>
        <dbReference type="EMBL" id="PZG00330.1"/>
    </source>
</evidence>
<dbReference type="GO" id="GO:0043022">
    <property type="term" value="F:ribosome binding"/>
    <property type="evidence" value="ECO:0007669"/>
    <property type="project" value="InterPro"/>
</dbReference>
<dbReference type="SUPFAM" id="SSF63840">
    <property type="entry name" value="Ribonuclease domain of colicin E3"/>
    <property type="match status" value="1"/>
</dbReference>
<dbReference type="OrthoDB" id="291011at2"/>
<dbReference type="EMBL" id="POTX01000010">
    <property type="protein sequence ID" value="PZG00330.1"/>
    <property type="molecule type" value="Genomic_DNA"/>
</dbReference>
<gene>
    <name evidence="2" type="ORF">C1I93_02855</name>
</gene>
<reference evidence="2 3" key="1">
    <citation type="submission" date="2018-01" db="EMBL/GenBank/DDBJ databases">
        <title>Draft genome sequence of Jishengella endophytica.</title>
        <authorList>
            <person name="Sahin N."/>
            <person name="Ay H."/>
            <person name="Saygin H."/>
        </authorList>
    </citation>
    <scope>NUCLEOTIDE SEQUENCE [LARGE SCALE GENOMIC DNA]</scope>
    <source>
        <strain evidence="2 3">DSM 45430</strain>
    </source>
</reference>
<dbReference type="Proteomes" id="UP000248627">
    <property type="component" value="Unassembled WGS sequence"/>
</dbReference>